<feature type="compositionally biased region" description="Basic and acidic residues" evidence="1">
    <location>
        <begin position="130"/>
        <end position="152"/>
    </location>
</feature>
<proteinExistence type="predicted"/>
<evidence type="ECO:0000256" key="1">
    <source>
        <dbReference type="SAM" id="MobiDB-lite"/>
    </source>
</evidence>
<dbReference type="AlphaFoldDB" id="A0AAV9VA65"/>
<gene>
    <name evidence="2" type="ORF">TWF696_000067</name>
</gene>
<organism evidence="2 3">
    <name type="scientific">Orbilia brochopaga</name>
    <dbReference type="NCBI Taxonomy" id="3140254"/>
    <lineage>
        <taxon>Eukaryota</taxon>
        <taxon>Fungi</taxon>
        <taxon>Dikarya</taxon>
        <taxon>Ascomycota</taxon>
        <taxon>Pezizomycotina</taxon>
        <taxon>Orbiliomycetes</taxon>
        <taxon>Orbiliales</taxon>
        <taxon>Orbiliaceae</taxon>
        <taxon>Orbilia</taxon>
    </lineage>
</organism>
<feature type="region of interest" description="Disordered" evidence="1">
    <location>
        <begin position="111"/>
        <end position="176"/>
    </location>
</feature>
<keyword evidence="3" id="KW-1185">Reference proteome</keyword>
<dbReference type="EMBL" id="JAVHNQ010000001">
    <property type="protein sequence ID" value="KAK6358887.1"/>
    <property type="molecule type" value="Genomic_DNA"/>
</dbReference>
<name>A0AAV9VA65_9PEZI</name>
<accession>A0AAV9VA65</accession>
<sequence>MGAALIRCAWQLWEISERLSSIRDKHFHRICFTDCNHYHTHYVFVPACDEPTRCVCLARDVFKMLIHTKGRVLYELEWRTFTGMCSDCECEAAGIKREQLERMDIIMDMGNMPDGETEVGDGGVEVTGEWLRRDRPREPDNPRKPDDSREPDGREEDDERPAKRRRVLFVPRVEGG</sequence>
<evidence type="ECO:0000313" key="3">
    <source>
        <dbReference type="Proteomes" id="UP001375240"/>
    </source>
</evidence>
<comment type="caution">
    <text evidence="2">The sequence shown here is derived from an EMBL/GenBank/DDBJ whole genome shotgun (WGS) entry which is preliminary data.</text>
</comment>
<evidence type="ECO:0000313" key="2">
    <source>
        <dbReference type="EMBL" id="KAK6358887.1"/>
    </source>
</evidence>
<reference evidence="2 3" key="1">
    <citation type="submission" date="2019-10" db="EMBL/GenBank/DDBJ databases">
        <authorList>
            <person name="Palmer J.M."/>
        </authorList>
    </citation>
    <scope>NUCLEOTIDE SEQUENCE [LARGE SCALE GENOMIC DNA]</scope>
    <source>
        <strain evidence="2 3">TWF696</strain>
    </source>
</reference>
<protein>
    <submittedName>
        <fullName evidence="2">Uncharacterized protein</fullName>
    </submittedName>
</protein>
<dbReference type="Proteomes" id="UP001375240">
    <property type="component" value="Unassembled WGS sequence"/>
</dbReference>